<dbReference type="InterPro" id="IPR000477">
    <property type="entry name" value="RT_dom"/>
</dbReference>
<dbReference type="PANTHER" id="PTHR33116:SF86">
    <property type="entry name" value="REVERSE TRANSCRIPTASE DOMAIN-CONTAINING PROTEIN"/>
    <property type="match status" value="1"/>
</dbReference>
<dbReference type="CDD" id="cd06222">
    <property type="entry name" value="RNase_H_like"/>
    <property type="match status" value="1"/>
</dbReference>
<dbReference type="GO" id="GO:0004523">
    <property type="term" value="F:RNA-DNA hybrid ribonuclease activity"/>
    <property type="evidence" value="ECO:0007669"/>
    <property type="project" value="InterPro"/>
</dbReference>
<dbReference type="SUPFAM" id="SSF53098">
    <property type="entry name" value="Ribonuclease H-like"/>
    <property type="match status" value="1"/>
</dbReference>
<organism evidence="2 3">
    <name type="scientific">Gossypium australe</name>
    <dbReference type="NCBI Taxonomy" id="47621"/>
    <lineage>
        <taxon>Eukaryota</taxon>
        <taxon>Viridiplantae</taxon>
        <taxon>Streptophyta</taxon>
        <taxon>Embryophyta</taxon>
        <taxon>Tracheophyta</taxon>
        <taxon>Spermatophyta</taxon>
        <taxon>Magnoliopsida</taxon>
        <taxon>eudicotyledons</taxon>
        <taxon>Gunneridae</taxon>
        <taxon>Pentapetalae</taxon>
        <taxon>rosids</taxon>
        <taxon>malvids</taxon>
        <taxon>Malvales</taxon>
        <taxon>Malvaceae</taxon>
        <taxon>Malvoideae</taxon>
        <taxon>Gossypium</taxon>
    </lineage>
</organism>
<dbReference type="Gene3D" id="3.30.420.10">
    <property type="entry name" value="Ribonuclease H-like superfamily/Ribonuclease H"/>
    <property type="match status" value="1"/>
</dbReference>
<keyword evidence="3" id="KW-1185">Reference proteome</keyword>
<keyword evidence="2" id="KW-0548">Nucleotidyltransferase</keyword>
<keyword evidence="2" id="KW-0695">RNA-directed DNA polymerase</keyword>
<accession>A0A5B6VDS9</accession>
<dbReference type="InterPro" id="IPR002156">
    <property type="entry name" value="RNaseH_domain"/>
</dbReference>
<dbReference type="PANTHER" id="PTHR33116">
    <property type="entry name" value="REVERSE TRANSCRIPTASE ZINC-BINDING DOMAIN-CONTAINING PROTEIN-RELATED-RELATED"/>
    <property type="match status" value="1"/>
</dbReference>
<dbReference type="InterPro" id="IPR036397">
    <property type="entry name" value="RNaseH_sf"/>
</dbReference>
<proteinExistence type="predicted"/>
<dbReference type="Proteomes" id="UP000325315">
    <property type="component" value="Unassembled WGS sequence"/>
</dbReference>
<feature type="domain" description="Reverse transcriptase" evidence="1">
    <location>
        <begin position="1"/>
        <end position="160"/>
    </location>
</feature>
<dbReference type="OrthoDB" id="1750106at2759"/>
<dbReference type="PROSITE" id="PS50878">
    <property type="entry name" value="RT_POL"/>
    <property type="match status" value="1"/>
</dbReference>
<evidence type="ECO:0000259" key="1">
    <source>
        <dbReference type="PROSITE" id="PS50878"/>
    </source>
</evidence>
<evidence type="ECO:0000313" key="2">
    <source>
        <dbReference type="EMBL" id="KAA3467328.1"/>
    </source>
</evidence>
<dbReference type="Pfam" id="PF00078">
    <property type="entry name" value="RVT_1"/>
    <property type="match status" value="1"/>
</dbReference>
<dbReference type="Pfam" id="PF13456">
    <property type="entry name" value="RVT_3"/>
    <property type="match status" value="1"/>
</dbReference>
<dbReference type="GO" id="GO:0003676">
    <property type="term" value="F:nucleic acid binding"/>
    <property type="evidence" value="ECO:0007669"/>
    <property type="project" value="InterPro"/>
</dbReference>
<gene>
    <name evidence="2" type="ORF">EPI10_002351</name>
</gene>
<dbReference type="InterPro" id="IPR044730">
    <property type="entry name" value="RNase_H-like_dom_plant"/>
</dbReference>
<reference evidence="3" key="1">
    <citation type="journal article" date="2019" name="Plant Biotechnol. J.">
        <title>Genome sequencing of the Australian wild diploid species Gossypium australe highlights disease resistance and delayed gland morphogenesis.</title>
        <authorList>
            <person name="Cai Y."/>
            <person name="Cai X."/>
            <person name="Wang Q."/>
            <person name="Wang P."/>
            <person name="Zhang Y."/>
            <person name="Cai C."/>
            <person name="Xu Y."/>
            <person name="Wang K."/>
            <person name="Zhou Z."/>
            <person name="Wang C."/>
            <person name="Geng S."/>
            <person name="Li B."/>
            <person name="Dong Q."/>
            <person name="Hou Y."/>
            <person name="Wang H."/>
            <person name="Ai P."/>
            <person name="Liu Z."/>
            <person name="Yi F."/>
            <person name="Sun M."/>
            <person name="An G."/>
            <person name="Cheng J."/>
            <person name="Zhang Y."/>
            <person name="Shi Q."/>
            <person name="Xie Y."/>
            <person name="Shi X."/>
            <person name="Chang Y."/>
            <person name="Huang F."/>
            <person name="Chen Y."/>
            <person name="Hong S."/>
            <person name="Mi L."/>
            <person name="Sun Q."/>
            <person name="Zhang L."/>
            <person name="Zhou B."/>
            <person name="Peng R."/>
            <person name="Zhang X."/>
            <person name="Liu F."/>
        </authorList>
    </citation>
    <scope>NUCLEOTIDE SEQUENCE [LARGE SCALE GENOMIC DNA]</scope>
    <source>
        <strain evidence="3">cv. PA1801</strain>
    </source>
</reference>
<dbReference type="AlphaFoldDB" id="A0A5B6VDS9"/>
<dbReference type="EMBL" id="SMMG02000007">
    <property type="protein sequence ID" value="KAA3467328.1"/>
    <property type="molecule type" value="Genomic_DNA"/>
</dbReference>
<sequence length="714" mass="81258">MAVKLYMSKAYDRVEWGFLKELILKCITTASYAVNINGNRERVFQATRGLRQGDPLSPFLFLLCSEELSILMRLAMEGGLIKGAKTSRRGSTISHLLFADDCVLFGEATNKGARLLKGILKEYERCSGQCAKFNKFIIFYSSNTSEENKGEILTILGVRSSIDMKKYLGFPNVVGRRKKESFQKLKEKVQTRIKGWNSRFLSQGGNEVFIKSVLQAIPTYAMSCFLLPNSLCGEIERIITNFWWQKAHGKTCIHWCQWQHMCQSKDEGGMGFRSMAKFNVALLAKQGWRILNNPNSLVAQVLKSQYFPNEGFLNSCLRNNCSFTWKSIWAAKGVLADGLCWKVGRGSEISTLNDVWIPDFKNSILSSYINNLCDFKVAELIDDNSRKWKEELIGSTFPEDVAAKILRIPLTKEAHDDILAWSGEPSGEFMVRSAYKLLHGIETDLGAYTLQTDYRKFYKKLWLLNLPSKIKVTIWRMSQNYLPTRVNMRHKKLSNNIFCPRAFCCALWAIWGDRNKRVHKKFSRSGKETANFINSYILELNGVEEKSPKDLPEVKRWQHPPDQTMKINFDAAYDGKICQSAVGIVARDREGSVLLSLSTFYQQVESAFAAEAIACRTTTQLGIDMQWSKFIIEGDALSIIKNCRTRNRDKSMIGAYIHDIQQLMAKIKSCRFKYIPRAANNLAHTIATETMKGKGEFSLIGSVPAYAEHLKETK</sequence>
<evidence type="ECO:0000313" key="3">
    <source>
        <dbReference type="Proteomes" id="UP000325315"/>
    </source>
</evidence>
<protein>
    <submittedName>
        <fullName evidence="2">Reverse transcriptase</fullName>
    </submittedName>
</protein>
<keyword evidence="2" id="KW-0808">Transferase</keyword>
<dbReference type="InterPro" id="IPR012337">
    <property type="entry name" value="RNaseH-like_sf"/>
</dbReference>
<comment type="caution">
    <text evidence="2">The sequence shown here is derived from an EMBL/GenBank/DDBJ whole genome shotgun (WGS) entry which is preliminary data.</text>
</comment>
<dbReference type="GO" id="GO:0003964">
    <property type="term" value="F:RNA-directed DNA polymerase activity"/>
    <property type="evidence" value="ECO:0007669"/>
    <property type="project" value="UniProtKB-KW"/>
</dbReference>
<name>A0A5B6VDS9_9ROSI</name>